<sequence>MSDSVAAPSRRRRVTPQSLLQGSGVLWFTIAAAGQWLFTYYILGAYIPRTASGDYSRWNETGLIEGYVQGDWLGNLGFISHVLLAALVSAAGVIQLLPMIRRKFPAFHRWTGRAYISVAVFLAIGGILLIWVRGTRLNDWAALGTTIDGLLILVTATFTLRHAMARRIDLHRRWAMRLFVVVSGVWFIRVAYMAWAIASGGAGMRRTLDGPTDILVPYLAFLVPLIVLEVYQKARDSRSAPFKLGVAGLILVCGGITALGLFGAWMMMWSPNILI</sequence>
<gene>
    <name evidence="2" type="ORF">C7435_1019</name>
</gene>
<keyword evidence="1" id="KW-0812">Transmembrane</keyword>
<comment type="caution">
    <text evidence="2">The sequence shown here is derived from an EMBL/GenBank/DDBJ whole genome shotgun (WGS) entry which is preliminary data.</text>
</comment>
<dbReference type="Proteomes" id="UP000273675">
    <property type="component" value="Unassembled WGS sequence"/>
</dbReference>
<dbReference type="InterPro" id="IPR018750">
    <property type="entry name" value="DUF2306_membrane"/>
</dbReference>
<feature type="transmembrane region" description="Helical" evidence="1">
    <location>
        <begin position="112"/>
        <end position="134"/>
    </location>
</feature>
<accession>A0A495DKE3</accession>
<name>A0A495DKE3_9PROT</name>
<keyword evidence="1" id="KW-0472">Membrane</keyword>
<evidence type="ECO:0000256" key="1">
    <source>
        <dbReference type="SAM" id="Phobius"/>
    </source>
</evidence>
<feature type="transmembrane region" description="Helical" evidence="1">
    <location>
        <begin position="244"/>
        <end position="268"/>
    </location>
</feature>
<protein>
    <submittedName>
        <fullName evidence="2">Putative membrane protein DUF2306</fullName>
    </submittedName>
</protein>
<reference evidence="2 3" key="1">
    <citation type="submission" date="2018-10" db="EMBL/GenBank/DDBJ databases">
        <title>Genomic Encyclopedia of Type Strains, Phase IV (KMG-IV): sequencing the most valuable type-strain genomes for metagenomic binning, comparative biology and taxonomic classification.</title>
        <authorList>
            <person name="Goeker M."/>
        </authorList>
    </citation>
    <scope>NUCLEOTIDE SEQUENCE [LARGE SCALE GENOMIC DNA]</scope>
    <source>
        <strain evidence="2 3">DSM 4734</strain>
    </source>
</reference>
<feature type="transmembrane region" description="Helical" evidence="1">
    <location>
        <begin position="174"/>
        <end position="195"/>
    </location>
</feature>
<keyword evidence="1" id="KW-1133">Transmembrane helix</keyword>
<evidence type="ECO:0000313" key="2">
    <source>
        <dbReference type="EMBL" id="RKR03071.1"/>
    </source>
</evidence>
<dbReference type="Pfam" id="PF10067">
    <property type="entry name" value="DUF2306"/>
    <property type="match status" value="1"/>
</dbReference>
<feature type="transmembrane region" description="Helical" evidence="1">
    <location>
        <begin position="140"/>
        <end position="162"/>
    </location>
</feature>
<evidence type="ECO:0000313" key="3">
    <source>
        <dbReference type="Proteomes" id="UP000273675"/>
    </source>
</evidence>
<organism evidence="2 3">
    <name type="scientific">Maricaulis maris</name>
    <dbReference type="NCBI Taxonomy" id="74318"/>
    <lineage>
        <taxon>Bacteria</taxon>
        <taxon>Pseudomonadati</taxon>
        <taxon>Pseudomonadota</taxon>
        <taxon>Alphaproteobacteria</taxon>
        <taxon>Maricaulales</taxon>
        <taxon>Maricaulaceae</taxon>
        <taxon>Maricaulis</taxon>
    </lineage>
</organism>
<dbReference type="RefSeq" id="WP_121210282.1">
    <property type="nucleotide sequence ID" value="NZ_RBIM01000002.1"/>
</dbReference>
<dbReference type="AlphaFoldDB" id="A0A495DKE3"/>
<feature type="transmembrane region" description="Helical" evidence="1">
    <location>
        <begin position="215"/>
        <end position="232"/>
    </location>
</feature>
<feature type="transmembrane region" description="Helical" evidence="1">
    <location>
        <begin position="78"/>
        <end position="100"/>
    </location>
</feature>
<dbReference type="OrthoDB" id="8759010at2"/>
<dbReference type="EMBL" id="RBIM01000002">
    <property type="protein sequence ID" value="RKR03071.1"/>
    <property type="molecule type" value="Genomic_DNA"/>
</dbReference>
<proteinExistence type="predicted"/>
<feature type="transmembrane region" description="Helical" evidence="1">
    <location>
        <begin position="19"/>
        <end position="43"/>
    </location>
</feature>